<dbReference type="PRINTS" id="PR00632">
    <property type="entry name" value="SONICHHOG"/>
</dbReference>
<accession>A0A8S1GVS7</accession>
<dbReference type="PROSITE" id="PS50817">
    <property type="entry name" value="INTEIN_N_TER"/>
    <property type="match status" value="1"/>
</dbReference>
<dbReference type="Proteomes" id="UP000835052">
    <property type="component" value="Unassembled WGS sequence"/>
</dbReference>
<dbReference type="EMBL" id="CAJGYM010000006">
    <property type="protein sequence ID" value="CAD6187194.1"/>
    <property type="molecule type" value="Genomic_DNA"/>
</dbReference>
<dbReference type="GO" id="GO:0016540">
    <property type="term" value="P:protein autoprocessing"/>
    <property type="evidence" value="ECO:0007669"/>
    <property type="project" value="InterPro"/>
</dbReference>
<name>A0A8S1GVS7_9PELO</name>
<feature type="chain" id="PRO_5035884288" evidence="6">
    <location>
        <begin position="17"/>
        <end position="555"/>
    </location>
</feature>
<dbReference type="GO" id="GO:0005576">
    <property type="term" value="C:extracellular region"/>
    <property type="evidence" value="ECO:0007669"/>
    <property type="project" value="UniProtKB-SubCell"/>
</dbReference>
<feature type="compositionally biased region" description="Pro residues" evidence="5">
    <location>
        <begin position="298"/>
        <end position="332"/>
    </location>
</feature>
<dbReference type="PANTHER" id="PTHR46706">
    <property type="entry name" value="PROTEIN QUA-1-RELATED"/>
    <property type="match status" value="1"/>
</dbReference>
<dbReference type="SMART" id="SM00306">
    <property type="entry name" value="HintN"/>
    <property type="match status" value="1"/>
</dbReference>
<dbReference type="InterPro" id="IPR001657">
    <property type="entry name" value="Hedgehog"/>
</dbReference>
<evidence type="ECO:0000256" key="6">
    <source>
        <dbReference type="SAM" id="SignalP"/>
    </source>
</evidence>
<dbReference type="InterPro" id="IPR003586">
    <property type="entry name" value="Hint_dom_C"/>
</dbReference>
<dbReference type="SUPFAM" id="SSF51294">
    <property type="entry name" value="Hedgehog/intein (Hint) domain"/>
    <property type="match status" value="1"/>
</dbReference>
<keyword evidence="3" id="KW-0964">Secreted</keyword>
<evidence type="ECO:0000256" key="4">
    <source>
        <dbReference type="ARBA" id="ARBA00022729"/>
    </source>
</evidence>
<dbReference type="InterPro" id="IPR036844">
    <property type="entry name" value="Hint_dom_sf"/>
</dbReference>
<comment type="subcellular location">
    <subcellularLocation>
        <location evidence="1">Secreted</location>
        <location evidence="1">Extracellular space</location>
    </subcellularLocation>
</comment>
<evidence type="ECO:0000256" key="5">
    <source>
        <dbReference type="SAM" id="MobiDB-lite"/>
    </source>
</evidence>
<dbReference type="InterPro" id="IPR006141">
    <property type="entry name" value="Intein_N"/>
</dbReference>
<feature type="region of interest" description="Disordered" evidence="5">
    <location>
        <begin position="277"/>
        <end position="338"/>
    </location>
</feature>
<proteinExistence type="predicted"/>
<dbReference type="AlphaFoldDB" id="A0A8S1GVS7"/>
<dbReference type="PANTHER" id="PTHR46706:SF12">
    <property type="entry name" value="PROTEIN QUA-1-RELATED"/>
    <property type="match status" value="1"/>
</dbReference>
<keyword evidence="10" id="KW-1185">Reference proteome</keyword>
<dbReference type="InterPro" id="IPR052140">
    <property type="entry name" value="Dev_Signal_Hedgehog-like"/>
</dbReference>
<comment type="caution">
    <text evidence="9">The sequence shown here is derived from an EMBL/GenBank/DDBJ whole genome shotgun (WGS) entry which is preliminary data.</text>
</comment>
<dbReference type="InterPro" id="IPR003587">
    <property type="entry name" value="Hint_dom_N"/>
</dbReference>
<evidence type="ECO:0000259" key="7">
    <source>
        <dbReference type="SMART" id="SM00305"/>
    </source>
</evidence>
<evidence type="ECO:0000256" key="1">
    <source>
        <dbReference type="ARBA" id="ARBA00004239"/>
    </source>
</evidence>
<dbReference type="Gene3D" id="2.170.16.10">
    <property type="entry name" value="Hedgehog/Intein (Hint) domain"/>
    <property type="match status" value="1"/>
</dbReference>
<dbReference type="SUPFAM" id="SSF81995">
    <property type="entry name" value="beta-sandwich domain of Sec23/24"/>
    <property type="match status" value="1"/>
</dbReference>
<dbReference type="SMART" id="SM00305">
    <property type="entry name" value="HintC"/>
    <property type="match status" value="1"/>
</dbReference>
<evidence type="ECO:0000313" key="9">
    <source>
        <dbReference type="EMBL" id="CAD6187194.1"/>
    </source>
</evidence>
<sequence>MRLLTVLLATTTATFASFCGNSGIPFSFETLPDGQPVLGCARPSCFGWSPKGTPISNSANFYRINKRPDGFFRKDRSSVPPFHPSDSRYYSKQTAICEGTYQSTQCLSENQWVGGIAPLTNASSQPTVLQCCSWDPLRLSTDRGIAVVAPGQIVIGGEVTKDNRQYAFDYISNVEKKLNADGSVFYEVAVRRFPCLPVQEFSNVADEIITSEAAIREFNKFGKVSKGNSFAFQAPTVNGEDPIPLPGDNNAATNNVEGPFGEDVVVEEIVAQPGFLQQPAPAQQPPPPPPQQQFVPPQQFPQPPPQFPQQPPPQAFPQPPPQPFVPPQPAAPPQVYYPAGAAGGGSPYYCFTDDTMVKLLDGSAKRMDELKVGDWVQSIGENGVENVPVTFWLHKVPEQFAQFQRLELEDGSELKLTAEHYIYKTECEKSGEVSTKDIARASVFAKEVKEGDCLYRVDGKKVLLTKVDRVSTVNSTGIYSPMTSTGRILVNNIHASCHTIVESHSLQNSFFSYVDYFNQLYDGIFGASSEREVPMGMDTIVQMMEIVLPKNLITM</sequence>
<dbReference type="InterPro" id="IPR001767">
    <property type="entry name" value="Hedgehog_Hint"/>
</dbReference>
<evidence type="ECO:0000313" key="10">
    <source>
        <dbReference type="Proteomes" id="UP000835052"/>
    </source>
</evidence>
<feature type="signal peptide" evidence="6">
    <location>
        <begin position="1"/>
        <end position="16"/>
    </location>
</feature>
<evidence type="ECO:0000259" key="8">
    <source>
        <dbReference type="SMART" id="SM00306"/>
    </source>
</evidence>
<reference evidence="9" key="1">
    <citation type="submission" date="2020-10" db="EMBL/GenBank/DDBJ databases">
        <authorList>
            <person name="Kikuchi T."/>
        </authorList>
    </citation>
    <scope>NUCLEOTIDE SEQUENCE</scope>
    <source>
        <strain evidence="9">NKZ352</strain>
    </source>
</reference>
<dbReference type="GO" id="GO:0048731">
    <property type="term" value="P:system development"/>
    <property type="evidence" value="ECO:0007669"/>
    <property type="project" value="UniProtKB-ARBA"/>
</dbReference>
<keyword evidence="2" id="KW-0217">Developmental protein</keyword>
<evidence type="ECO:0000256" key="3">
    <source>
        <dbReference type="ARBA" id="ARBA00022525"/>
    </source>
</evidence>
<feature type="domain" description="Hint" evidence="7">
    <location>
        <begin position="459"/>
        <end position="503"/>
    </location>
</feature>
<organism evidence="9 10">
    <name type="scientific">Caenorhabditis auriculariae</name>
    <dbReference type="NCBI Taxonomy" id="2777116"/>
    <lineage>
        <taxon>Eukaryota</taxon>
        <taxon>Metazoa</taxon>
        <taxon>Ecdysozoa</taxon>
        <taxon>Nematoda</taxon>
        <taxon>Chromadorea</taxon>
        <taxon>Rhabditida</taxon>
        <taxon>Rhabditina</taxon>
        <taxon>Rhabditomorpha</taxon>
        <taxon>Rhabditoidea</taxon>
        <taxon>Rhabditidae</taxon>
        <taxon>Peloderinae</taxon>
        <taxon>Caenorhabditis</taxon>
    </lineage>
</organism>
<feature type="domain" description="Hint" evidence="8">
    <location>
        <begin position="348"/>
        <end position="458"/>
    </location>
</feature>
<feature type="compositionally biased region" description="Pro residues" evidence="5">
    <location>
        <begin position="282"/>
        <end position="291"/>
    </location>
</feature>
<evidence type="ECO:0000256" key="2">
    <source>
        <dbReference type="ARBA" id="ARBA00022473"/>
    </source>
</evidence>
<feature type="region of interest" description="Disordered" evidence="5">
    <location>
        <begin position="237"/>
        <end position="258"/>
    </location>
</feature>
<dbReference type="GO" id="GO:0007267">
    <property type="term" value="P:cell-cell signaling"/>
    <property type="evidence" value="ECO:0007669"/>
    <property type="project" value="InterPro"/>
</dbReference>
<dbReference type="CDD" id="cd00081">
    <property type="entry name" value="Hint"/>
    <property type="match status" value="1"/>
</dbReference>
<keyword evidence="4 6" id="KW-0732">Signal</keyword>
<dbReference type="GO" id="GO:0016539">
    <property type="term" value="P:intein-mediated protein splicing"/>
    <property type="evidence" value="ECO:0007669"/>
    <property type="project" value="InterPro"/>
</dbReference>
<dbReference type="Pfam" id="PF01079">
    <property type="entry name" value="Hint"/>
    <property type="match status" value="1"/>
</dbReference>
<gene>
    <name evidence="9" type="ORF">CAUJ_LOCUS3113</name>
</gene>
<protein>
    <submittedName>
        <fullName evidence="9">Uncharacterized protein</fullName>
    </submittedName>
</protein>
<dbReference type="OrthoDB" id="5212at2759"/>